<keyword evidence="5 7" id="KW-0456">Lyase</keyword>
<accession>A0AAT9FK52</accession>
<evidence type="ECO:0000256" key="2">
    <source>
        <dbReference type="ARBA" id="ARBA00009935"/>
    </source>
</evidence>
<feature type="domain" description="Uroporphyrinogen decarboxylase (URO-D)" evidence="11">
    <location>
        <begin position="142"/>
        <end position="158"/>
    </location>
</feature>
<dbReference type="InterPro" id="IPR006361">
    <property type="entry name" value="Uroporphyrinogen_deCO2ase_HemE"/>
</dbReference>
<evidence type="ECO:0000256" key="1">
    <source>
        <dbReference type="ARBA" id="ARBA00004804"/>
    </source>
</evidence>
<feature type="binding site" evidence="7">
    <location>
        <position position="209"/>
    </location>
    <ligand>
        <name>substrate</name>
    </ligand>
</feature>
<evidence type="ECO:0000259" key="11">
    <source>
        <dbReference type="PROSITE" id="PS00907"/>
    </source>
</evidence>
<evidence type="ECO:0000256" key="4">
    <source>
        <dbReference type="ARBA" id="ARBA00022793"/>
    </source>
</evidence>
<keyword evidence="7" id="KW-0963">Cytoplasm</keyword>
<feature type="binding site" evidence="7">
    <location>
        <position position="154"/>
    </location>
    <ligand>
        <name>substrate</name>
    </ligand>
</feature>
<dbReference type="HAMAP" id="MF_00218">
    <property type="entry name" value="URO_D"/>
    <property type="match status" value="1"/>
</dbReference>
<comment type="similarity">
    <text evidence="2 7 9">Belongs to the uroporphyrinogen decarboxylase family.</text>
</comment>
<evidence type="ECO:0000256" key="6">
    <source>
        <dbReference type="ARBA" id="ARBA00023244"/>
    </source>
</evidence>
<dbReference type="KEGG" id="osu:NT6N_13720"/>
<dbReference type="NCBIfam" id="TIGR01464">
    <property type="entry name" value="hemE"/>
    <property type="match status" value="1"/>
</dbReference>
<dbReference type="EC" id="4.1.1.37" evidence="3 7"/>
<dbReference type="InterPro" id="IPR000257">
    <property type="entry name" value="Uroporphyrinogen_deCOase"/>
</dbReference>
<dbReference type="GO" id="GO:0004853">
    <property type="term" value="F:uroporphyrinogen decarboxylase activity"/>
    <property type="evidence" value="ECO:0007669"/>
    <property type="project" value="UniProtKB-UniRule"/>
</dbReference>
<dbReference type="PANTHER" id="PTHR21091">
    <property type="entry name" value="METHYLTETRAHYDROFOLATE:HOMOCYSTEINE METHYLTRANSFERASE RELATED"/>
    <property type="match status" value="1"/>
</dbReference>
<comment type="pathway">
    <text evidence="1 7 8">Porphyrin-containing compound metabolism; protoporphyrin-IX biosynthesis; coproporphyrinogen-III from 5-aminolevulinate: step 4/4.</text>
</comment>
<dbReference type="InterPro" id="IPR038071">
    <property type="entry name" value="UROD/MetE-like_sf"/>
</dbReference>
<reference evidence="12" key="1">
    <citation type="submission" date="2024-07" db="EMBL/GenBank/DDBJ databases">
        <title>Complete genome sequence of Verrucomicrobiaceae bacterium NT6N.</title>
        <authorList>
            <person name="Huang C."/>
            <person name="Takami H."/>
            <person name="Hamasaki K."/>
        </authorList>
    </citation>
    <scope>NUCLEOTIDE SEQUENCE</scope>
    <source>
        <strain evidence="12">NT6N</strain>
    </source>
</reference>
<dbReference type="EMBL" id="AP026866">
    <property type="protein sequence ID" value="BDS06332.1"/>
    <property type="molecule type" value="Genomic_DNA"/>
</dbReference>
<evidence type="ECO:0000256" key="9">
    <source>
        <dbReference type="RuleBase" id="RU004169"/>
    </source>
</evidence>
<proteinExistence type="inferred from homology"/>
<evidence type="ECO:0000256" key="3">
    <source>
        <dbReference type="ARBA" id="ARBA00012288"/>
    </source>
</evidence>
<dbReference type="SUPFAM" id="SSF51726">
    <property type="entry name" value="UROD/MetE-like"/>
    <property type="match status" value="1"/>
</dbReference>
<dbReference type="PANTHER" id="PTHR21091:SF169">
    <property type="entry name" value="UROPORPHYRINOGEN DECARBOXYLASE"/>
    <property type="match status" value="1"/>
</dbReference>
<comment type="catalytic activity">
    <reaction evidence="7 8">
        <text>uroporphyrinogen III + 4 H(+) = coproporphyrinogen III + 4 CO2</text>
        <dbReference type="Rhea" id="RHEA:19865"/>
        <dbReference type="ChEBI" id="CHEBI:15378"/>
        <dbReference type="ChEBI" id="CHEBI:16526"/>
        <dbReference type="ChEBI" id="CHEBI:57308"/>
        <dbReference type="ChEBI" id="CHEBI:57309"/>
        <dbReference type="EC" id="4.1.1.37"/>
    </reaction>
</comment>
<feature type="site" description="Transition state stabilizer" evidence="7">
    <location>
        <position position="74"/>
    </location>
</feature>
<keyword evidence="4 7" id="KW-0210">Decarboxylase</keyword>
<gene>
    <name evidence="7 12" type="primary">hemE</name>
    <name evidence="12" type="ORF">NT6N_13720</name>
</gene>
<comment type="caution">
    <text evidence="7">Lacks conserved residue(s) required for the propagation of feature annotation.</text>
</comment>
<evidence type="ECO:0000313" key="12">
    <source>
        <dbReference type="EMBL" id="BDS06332.1"/>
    </source>
</evidence>
<dbReference type="AlphaFoldDB" id="A0AAT9FK52"/>
<protein>
    <recommendedName>
        <fullName evidence="3 7">Uroporphyrinogen decarboxylase</fullName>
        <shortName evidence="7">UPD</shortName>
        <shortName evidence="7">URO-D</shortName>
        <ecNumber evidence="3 7">4.1.1.37</ecNumber>
    </recommendedName>
</protein>
<dbReference type="Gene3D" id="3.20.20.210">
    <property type="match status" value="1"/>
</dbReference>
<comment type="function">
    <text evidence="7">Catalyzes the decarboxylation of four acetate groups of uroporphyrinogen-III to yield coproporphyrinogen-III.</text>
</comment>
<comment type="subunit">
    <text evidence="7">Homodimer.</text>
</comment>
<evidence type="ECO:0000256" key="5">
    <source>
        <dbReference type="ARBA" id="ARBA00023239"/>
    </source>
</evidence>
<feature type="domain" description="Uroporphyrinogen decarboxylase (URO-D)" evidence="10">
    <location>
        <begin position="20"/>
        <end position="29"/>
    </location>
</feature>
<dbReference type="GO" id="GO:0006782">
    <property type="term" value="P:protoporphyrinogen IX biosynthetic process"/>
    <property type="evidence" value="ECO:0007669"/>
    <property type="project" value="UniProtKB-UniRule"/>
</dbReference>
<dbReference type="Pfam" id="PF01208">
    <property type="entry name" value="URO-D"/>
    <property type="match status" value="1"/>
</dbReference>
<dbReference type="CDD" id="cd00717">
    <property type="entry name" value="URO-D"/>
    <property type="match status" value="1"/>
</dbReference>
<evidence type="ECO:0000259" key="10">
    <source>
        <dbReference type="PROSITE" id="PS00906"/>
    </source>
</evidence>
<feature type="binding site" evidence="7">
    <location>
        <begin position="25"/>
        <end position="29"/>
    </location>
    <ligand>
        <name>substrate</name>
    </ligand>
</feature>
<feature type="binding site" evidence="7">
    <location>
        <position position="322"/>
    </location>
    <ligand>
        <name>substrate</name>
    </ligand>
</feature>
<evidence type="ECO:0000256" key="7">
    <source>
        <dbReference type="HAMAP-Rule" id="MF_00218"/>
    </source>
</evidence>
<dbReference type="PROSITE" id="PS00907">
    <property type="entry name" value="UROD_2"/>
    <property type="match status" value="1"/>
</dbReference>
<sequence length="346" mass="38255">MTSRERFLASIRRQPTDRTPVWVMRQAGRYLPEYRKLKEKYSFIEMAQTPELATEVTLQPLKRFPLDAAIIFSDILIIPEALGQPYHFRDKAKGGGIAMDYLLDSEAKIDALDASGIEEKLAYLPAALRMTRQEIGEDKTLLGFGGSPWTLAAYMTEGGSLKDLAALKSLFYSEPAVFEKLMHKVTDAVIDLFKMQIEAGIDAVQIFDSAGAYCPSHQYEAMSLKWIKKITDSLPADFPVIIFAKGMAHQKDALCATGASVLSIDWTIDLPSYYDSLPDNVAVQGNLDPLILTSSADVVRTETRLLLEKMKGRHGHILNLGHGILPSAKPENMQVLCETVAACAPS</sequence>
<evidence type="ECO:0000256" key="8">
    <source>
        <dbReference type="RuleBase" id="RU000554"/>
    </source>
</evidence>
<organism evidence="12">
    <name type="scientific">Oceaniferula spumae</name>
    <dbReference type="NCBI Taxonomy" id="2979115"/>
    <lineage>
        <taxon>Bacteria</taxon>
        <taxon>Pseudomonadati</taxon>
        <taxon>Verrucomicrobiota</taxon>
        <taxon>Verrucomicrobiia</taxon>
        <taxon>Verrucomicrobiales</taxon>
        <taxon>Verrucomicrobiaceae</taxon>
        <taxon>Oceaniferula</taxon>
    </lineage>
</organism>
<dbReference type="PROSITE" id="PS00906">
    <property type="entry name" value="UROD_1"/>
    <property type="match status" value="1"/>
</dbReference>
<dbReference type="GO" id="GO:0005829">
    <property type="term" value="C:cytosol"/>
    <property type="evidence" value="ECO:0007669"/>
    <property type="project" value="TreeGrafter"/>
</dbReference>
<name>A0AAT9FK52_9BACT</name>
<feature type="binding site" evidence="7">
    <location>
        <position position="74"/>
    </location>
    <ligand>
        <name>substrate</name>
    </ligand>
</feature>
<keyword evidence="6 7" id="KW-0627">Porphyrin biosynthesis</keyword>
<comment type="subcellular location">
    <subcellularLocation>
        <location evidence="7">Cytoplasm</location>
    </subcellularLocation>
</comment>